<evidence type="ECO:0000256" key="6">
    <source>
        <dbReference type="ARBA" id="ARBA00022729"/>
    </source>
</evidence>
<dbReference type="Pfam" id="PF04706">
    <property type="entry name" value="Dickkopf_N"/>
    <property type="match status" value="1"/>
</dbReference>
<dbReference type="InterPro" id="IPR047300">
    <property type="entry name" value="Dkk3_Cys2"/>
</dbReference>
<comment type="caution">
    <text evidence="10">The sequence shown here is derived from an EMBL/GenBank/DDBJ whole genome shotgun (WGS) entry which is preliminary data.</text>
</comment>
<evidence type="ECO:0000259" key="9">
    <source>
        <dbReference type="Pfam" id="PF04706"/>
    </source>
</evidence>
<organism evidence="10 11">
    <name type="scientific">Huso huso</name>
    <name type="common">Beluga</name>
    <name type="synonym">Acipenser huso</name>
    <dbReference type="NCBI Taxonomy" id="61971"/>
    <lineage>
        <taxon>Eukaryota</taxon>
        <taxon>Metazoa</taxon>
        <taxon>Chordata</taxon>
        <taxon>Craniata</taxon>
        <taxon>Vertebrata</taxon>
        <taxon>Euteleostomi</taxon>
        <taxon>Actinopterygii</taxon>
        <taxon>Chondrostei</taxon>
        <taxon>Acipenseriformes</taxon>
        <taxon>Acipenseridae</taxon>
        <taxon>Huso</taxon>
    </lineage>
</organism>
<keyword evidence="4" id="KW-0964">Secreted</keyword>
<keyword evidence="6 8" id="KW-0732">Signal</keyword>
<evidence type="ECO:0000313" key="10">
    <source>
        <dbReference type="EMBL" id="KAK6472596.1"/>
    </source>
</evidence>
<dbReference type="Gene3D" id="2.10.80.10">
    <property type="entry name" value="Lipase, subunit A"/>
    <property type="match status" value="1"/>
</dbReference>
<sequence>MSSDLVYRMLPLVAILLCLSGEAKAFPTDPDAGFDITLPESLTQGESTLNDMFREVEELVEDTQHKLEEAVHQMVNESVQESELNVDDLPPNYHNESSTDTMAGNTSYHTVEKIDKVTDNKTGATFFSKTVISSSSSEGGEMKHECIINEDCGNGNYCQSGLLQSKCLPCKMQDSNCTRDVECCEGHLCVWGQCVKNSIKGGPGTICEYQSDCNRELCCAFYKALLFPVCTALPKEGEHCHDPSNPLLDLLSWDQEPEGPHEYCSCTNGLSCQSHGRSSICEKQNDSSKEENLPFFDQLTKSLSWGDHN</sequence>
<feature type="signal peptide" evidence="8">
    <location>
        <begin position="1"/>
        <end position="25"/>
    </location>
</feature>
<dbReference type="InterPro" id="IPR039863">
    <property type="entry name" value="DKK1-4"/>
</dbReference>
<dbReference type="EMBL" id="JAHFZB010000029">
    <property type="protein sequence ID" value="KAK6472596.1"/>
    <property type="molecule type" value="Genomic_DNA"/>
</dbReference>
<dbReference type="InterPro" id="IPR006796">
    <property type="entry name" value="Dickkopf_N"/>
</dbReference>
<dbReference type="PANTHER" id="PTHR12113:SF8">
    <property type="entry name" value="DICKKOPF-RELATED PROTEIN 3"/>
    <property type="match status" value="1"/>
</dbReference>
<proteinExistence type="inferred from homology"/>
<evidence type="ECO:0000313" key="11">
    <source>
        <dbReference type="Proteomes" id="UP001369086"/>
    </source>
</evidence>
<dbReference type="CDD" id="cd23014">
    <property type="entry name" value="Dkk3_N_Cys1"/>
    <property type="match status" value="1"/>
</dbReference>
<keyword evidence="3" id="KW-0217">Developmental protein</keyword>
<comment type="subcellular location">
    <subcellularLocation>
        <location evidence="1">Secreted</location>
    </subcellularLocation>
</comment>
<comment type="similarity">
    <text evidence="2">Belongs to the dickkopf family.</text>
</comment>
<feature type="domain" description="Dickkopf N-terminal cysteine-rich" evidence="9">
    <location>
        <begin position="145"/>
        <end position="195"/>
    </location>
</feature>
<dbReference type="InterPro" id="IPR047301">
    <property type="entry name" value="Dkk3_N"/>
</dbReference>
<keyword evidence="5" id="KW-0879">Wnt signaling pathway</keyword>
<evidence type="ECO:0000256" key="3">
    <source>
        <dbReference type="ARBA" id="ARBA00022473"/>
    </source>
</evidence>
<name>A0ABR0YJL5_HUSHU</name>
<protein>
    <submittedName>
        <fullName evidence="10">Dickkopf-related protein 3-like</fullName>
    </submittedName>
</protein>
<dbReference type="PANTHER" id="PTHR12113">
    <property type="entry name" value="DICKKOPF3-LIKE 3"/>
    <property type="match status" value="1"/>
</dbReference>
<feature type="chain" id="PRO_5046341235" evidence="8">
    <location>
        <begin position="26"/>
        <end position="309"/>
    </location>
</feature>
<keyword evidence="7" id="KW-1015">Disulfide bond</keyword>
<evidence type="ECO:0000256" key="4">
    <source>
        <dbReference type="ARBA" id="ARBA00022525"/>
    </source>
</evidence>
<reference evidence="10 11" key="1">
    <citation type="submission" date="2021-05" db="EMBL/GenBank/DDBJ databases">
        <authorList>
            <person name="Zahm M."/>
            <person name="Klopp C."/>
            <person name="Cabau C."/>
            <person name="Kuhl H."/>
            <person name="Suciu R."/>
            <person name="Ciorpac M."/>
            <person name="Holostenco D."/>
            <person name="Gessner J."/>
            <person name="Wuertz S."/>
            <person name="Hohne C."/>
            <person name="Stock M."/>
            <person name="Gislard M."/>
            <person name="Lluch J."/>
            <person name="Milhes M."/>
            <person name="Lampietro C."/>
            <person name="Lopez Roques C."/>
            <person name="Donnadieu C."/>
            <person name="Du K."/>
            <person name="Schartl M."/>
            <person name="Guiguen Y."/>
        </authorList>
    </citation>
    <scope>NUCLEOTIDE SEQUENCE [LARGE SCALE GENOMIC DNA]</scope>
    <source>
        <strain evidence="10">Hh-F2</strain>
        <tissue evidence="10">Blood</tissue>
    </source>
</reference>
<accession>A0ABR0YJL5</accession>
<evidence type="ECO:0000256" key="7">
    <source>
        <dbReference type="ARBA" id="ARBA00023157"/>
    </source>
</evidence>
<gene>
    <name evidence="10" type="ORF">HHUSO_G28369</name>
</gene>
<evidence type="ECO:0000256" key="5">
    <source>
        <dbReference type="ARBA" id="ARBA00022687"/>
    </source>
</evidence>
<evidence type="ECO:0000256" key="1">
    <source>
        <dbReference type="ARBA" id="ARBA00004613"/>
    </source>
</evidence>
<evidence type="ECO:0000256" key="8">
    <source>
        <dbReference type="SAM" id="SignalP"/>
    </source>
</evidence>
<keyword evidence="11" id="KW-1185">Reference proteome</keyword>
<evidence type="ECO:0000256" key="2">
    <source>
        <dbReference type="ARBA" id="ARBA00010842"/>
    </source>
</evidence>
<dbReference type="Proteomes" id="UP001369086">
    <property type="component" value="Unassembled WGS sequence"/>
</dbReference>
<dbReference type="CDD" id="cd23274">
    <property type="entry name" value="Dkk3_Cys2"/>
    <property type="match status" value="1"/>
</dbReference>